<feature type="domain" description="Predicted membrane protein YciQ-like C-terminal" evidence="3">
    <location>
        <begin position="280"/>
        <end position="519"/>
    </location>
</feature>
<dbReference type="InterPro" id="IPR048389">
    <property type="entry name" value="YciQ-like_C"/>
</dbReference>
<accession>A0ABU3NR48</accession>
<evidence type="ECO:0000259" key="2">
    <source>
        <dbReference type="Pfam" id="PF09972"/>
    </source>
</evidence>
<protein>
    <submittedName>
        <fullName evidence="4">DUF2207 domain-containing protein</fullName>
    </submittedName>
</protein>
<keyword evidence="1" id="KW-0472">Membrane</keyword>
<feature type="domain" description="DUF2207" evidence="2">
    <location>
        <begin position="37"/>
        <end position="213"/>
    </location>
</feature>
<keyword evidence="1" id="KW-1133">Transmembrane helix</keyword>
<organism evidence="4 5">
    <name type="scientific">Thermanaerothrix solaris</name>
    <dbReference type="NCBI Taxonomy" id="3058434"/>
    <lineage>
        <taxon>Bacteria</taxon>
        <taxon>Bacillati</taxon>
        <taxon>Chloroflexota</taxon>
        <taxon>Anaerolineae</taxon>
        <taxon>Anaerolineales</taxon>
        <taxon>Anaerolineaceae</taxon>
        <taxon>Thermanaerothrix</taxon>
    </lineage>
</organism>
<dbReference type="Proteomes" id="UP001254165">
    <property type="component" value="Unassembled WGS sequence"/>
</dbReference>
<dbReference type="RefSeq" id="WP_315625347.1">
    <property type="nucleotide sequence ID" value="NZ_JAUHMF010000002.1"/>
</dbReference>
<dbReference type="EMBL" id="JAUHMF010000002">
    <property type="protein sequence ID" value="MDT8898683.1"/>
    <property type="molecule type" value="Genomic_DNA"/>
</dbReference>
<sequence>MTVRQLRLVLLLATLIGLLALLGAPRGNADARAYYAERYDVVLQIQAENRIQVEETVTFRFEGGPYTYAFRQLTLDQLEHVEIQSASLDGVTLPEGNQPNQVEIKRNADPIEITWHFPPTQDATRTLGLRYLVSGHIHLRDNAEGILWQAIPEEHEYTIRQARITVRYPSHLTPAETPQLRGAQYTTTHTRGEFVFTAQDIPANQGITIEMLFPRGSLIAQPPDWQARLLARGAQARQMAPWAIGLGLGVALLSLIGVWLYRRQRQGSTVIIPPGIISNPPDALSPAQAAFLLNPGAATPAQIAAVLIHLAQRGWLRLEATPAGRGLFKTRDYTLHRLRDKTGLHDHEQVLFQALFTTRQGWQDTIRLSRLGNKLPGILPALKQALTRELIAQGLLDAHRLDERKRLNALAVLAFLIEFPLLIVGLLLVLGSDQLAGVGTLGLGLAGGLMVAGSALLLTANAWPLLTPQGETRAARWKGFKQYLGQLVKQRSGLQGEWLEAYLPYALAFGSGLQWAEAFREQGFAPTVSWLLTASGAGGMDDLLGAIAATSVVTSSGGDGGGAGAGGGGGGASGAG</sequence>
<evidence type="ECO:0000313" key="5">
    <source>
        <dbReference type="Proteomes" id="UP001254165"/>
    </source>
</evidence>
<evidence type="ECO:0000256" key="1">
    <source>
        <dbReference type="SAM" id="Phobius"/>
    </source>
</evidence>
<evidence type="ECO:0000259" key="3">
    <source>
        <dbReference type="Pfam" id="PF20990"/>
    </source>
</evidence>
<reference evidence="4 5" key="1">
    <citation type="submission" date="2023-07" db="EMBL/GenBank/DDBJ databases">
        <title>Novel species of Thermanaerothrix with wide hydrolytic capabilities.</title>
        <authorList>
            <person name="Zayulina K.S."/>
            <person name="Podosokorskaya O.A."/>
            <person name="Elcheninov A.G."/>
        </authorList>
    </citation>
    <scope>NUCLEOTIDE SEQUENCE [LARGE SCALE GENOMIC DNA]</scope>
    <source>
        <strain evidence="4 5">4228-RoL</strain>
    </source>
</reference>
<feature type="transmembrane region" description="Helical" evidence="1">
    <location>
        <begin position="443"/>
        <end position="466"/>
    </location>
</feature>
<keyword evidence="5" id="KW-1185">Reference proteome</keyword>
<gene>
    <name evidence="4" type="ORF">QYE77_10415</name>
</gene>
<dbReference type="Pfam" id="PF20990">
    <property type="entry name" value="DUF2207_C"/>
    <property type="match status" value="1"/>
</dbReference>
<comment type="caution">
    <text evidence="4">The sequence shown here is derived from an EMBL/GenBank/DDBJ whole genome shotgun (WGS) entry which is preliminary data.</text>
</comment>
<dbReference type="InterPro" id="IPR018702">
    <property type="entry name" value="DUF2207"/>
</dbReference>
<evidence type="ECO:0000313" key="4">
    <source>
        <dbReference type="EMBL" id="MDT8898683.1"/>
    </source>
</evidence>
<feature type="transmembrane region" description="Helical" evidence="1">
    <location>
        <begin position="409"/>
        <end position="431"/>
    </location>
</feature>
<feature type="transmembrane region" description="Helical" evidence="1">
    <location>
        <begin position="239"/>
        <end position="261"/>
    </location>
</feature>
<name>A0ABU3NR48_9CHLR</name>
<proteinExistence type="predicted"/>
<keyword evidence="1" id="KW-0812">Transmembrane</keyword>
<dbReference type="Pfam" id="PF09972">
    <property type="entry name" value="DUF2207"/>
    <property type="match status" value="1"/>
</dbReference>